<keyword evidence="2" id="KW-1133">Transmembrane helix</keyword>
<dbReference type="InterPro" id="IPR026870">
    <property type="entry name" value="Zinc_ribbon_dom"/>
</dbReference>
<feature type="domain" description="Zinc-ribbon" evidence="3">
    <location>
        <begin position="3"/>
        <end position="24"/>
    </location>
</feature>
<feature type="transmembrane region" description="Helical" evidence="2">
    <location>
        <begin position="220"/>
        <end position="242"/>
    </location>
</feature>
<feature type="transmembrane region" description="Helical" evidence="2">
    <location>
        <begin position="185"/>
        <end position="208"/>
    </location>
</feature>
<evidence type="ECO:0000256" key="1">
    <source>
        <dbReference type="SAM" id="MobiDB-lite"/>
    </source>
</evidence>
<feature type="compositionally biased region" description="Polar residues" evidence="1">
    <location>
        <begin position="40"/>
        <end position="109"/>
    </location>
</feature>
<feature type="transmembrane region" description="Helical" evidence="2">
    <location>
        <begin position="248"/>
        <end position="269"/>
    </location>
</feature>
<dbReference type="Pfam" id="PF13240">
    <property type="entry name" value="Zn_Ribbon_1"/>
    <property type="match status" value="1"/>
</dbReference>
<evidence type="ECO:0000313" key="4">
    <source>
        <dbReference type="EMBL" id="EOL42654.1"/>
    </source>
</evidence>
<keyword evidence="5" id="KW-1185">Reference proteome</keyword>
<sequence length="324" mass="36303">MKYCGECGKEIKEDAKFCPFCGAKQLGQTDQEEVSKTKNLDSNTGSQEAMTDEQPQIKTIRNETVQESQTESVAPQPSVESNQESLGNQPSATQPDQTTNTGFSAEQLKNNETVQQLSKNGKNYLNYLNKNIRKPKIGQNEAGLFGLINFILITLFSGLAISHAWSPLLQYGTSNASAFPYAIQLILWIGLSLFTSVLVIFVVSTQVYKRAMTFLEAFEWVFAPNSLSVYVSLFAFFMSFLVKGDSQIFYLFFMVPFVLTNISYMGSLWELPTKENQKNKFYITVLSVVVGAIIIFVISRIFGGMIVEDFAKNNYLFNMMGGLF</sequence>
<reference evidence="4 5" key="1">
    <citation type="submission" date="2013-02" db="EMBL/GenBank/DDBJ databases">
        <title>The Genome Sequence of Enterococcus phoeniculicola BAA-412.</title>
        <authorList>
            <consortium name="The Broad Institute Genome Sequencing Platform"/>
            <consortium name="The Broad Institute Genome Sequencing Center for Infectious Disease"/>
            <person name="Earl A.M."/>
            <person name="Gilmore M.S."/>
            <person name="Lebreton F."/>
            <person name="Walker B."/>
            <person name="Young S.K."/>
            <person name="Zeng Q."/>
            <person name="Gargeya S."/>
            <person name="Fitzgerald M."/>
            <person name="Haas B."/>
            <person name="Abouelleil A."/>
            <person name="Alvarado L."/>
            <person name="Arachchi H.M."/>
            <person name="Berlin A.M."/>
            <person name="Chapman S.B."/>
            <person name="Dewar J."/>
            <person name="Goldberg J."/>
            <person name="Griggs A."/>
            <person name="Gujja S."/>
            <person name="Hansen M."/>
            <person name="Howarth C."/>
            <person name="Imamovic A."/>
            <person name="Larimer J."/>
            <person name="McCowan C."/>
            <person name="Murphy C."/>
            <person name="Neiman D."/>
            <person name="Pearson M."/>
            <person name="Priest M."/>
            <person name="Roberts A."/>
            <person name="Saif S."/>
            <person name="Shea T."/>
            <person name="Sisk P."/>
            <person name="Sykes S."/>
            <person name="Wortman J."/>
            <person name="Nusbaum C."/>
            <person name="Birren B."/>
        </authorList>
    </citation>
    <scope>NUCLEOTIDE SEQUENCE [LARGE SCALE GENOMIC DNA]</scope>
    <source>
        <strain evidence="4 5">ATCC BAA-412</strain>
    </source>
</reference>
<dbReference type="RefSeq" id="WP_010769641.1">
    <property type="nucleotide sequence ID" value="NZ_ASWE01000001.1"/>
</dbReference>
<gene>
    <name evidence="4" type="ORF">UC3_03007</name>
</gene>
<feature type="region of interest" description="Disordered" evidence="1">
    <location>
        <begin position="27"/>
        <end position="109"/>
    </location>
</feature>
<organism evidence="4 5">
    <name type="scientific">Enterococcus phoeniculicola ATCC BAA-412</name>
    <dbReference type="NCBI Taxonomy" id="1158610"/>
    <lineage>
        <taxon>Bacteria</taxon>
        <taxon>Bacillati</taxon>
        <taxon>Bacillota</taxon>
        <taxon>Bacilli</taxon>
        <taxon>Lactobacillales</taxon>
        <taxon>Enterococcaceae</taxon>
        <taxon>Enterococcus</taxon>
    </lineage>
</organism>
<accession>R3TMD1</accession>
<evidence type="ECO:0000259" key="3">
    <source>
        <dbReference type="Pfam" id="PF13240"/>
    </source>
</evidence>
<dbReference type="AlphaFoldDB" id="R3TMD1"/>
<dbReference type="Proteomes" id="UP000013785">
    <property type="component" value="Unassembled WGS sequence"/>
</dbReference>
<keyword evidence="2" id="KW-0472">Membrane</keyword>
<dbReference type="eggNOG" id="ENOG5030GI6">
    <property type="taxonomic scope" value="Bacteria"/>
</dbReference>
<name>R3TMD1_9ENTE</name>
<keyword evidence="2" id="KW-0812">Transmembrane</keyword>
<evidence type="ECO:0000256" key="2">
    <source>
        <dbReference type="SAM" id="Phobius"/>
    </source>
</evidence>
<feature type="transmembrane region" description="Helical" evidence="2">
    <location>
        <begin position="281"/>
        <end position="302"/>
    </location>
</feature>
<feature type="transmembrane region" description="Helical" evidence="2">
    <location>
        <begin position="142"/>
        <end position="165"/>
    </location>
</feature>
<evidence type="ECO:0000313" key="5">
    <source>
        <dbReference type="Proteomes" id="UP000013785"/>
    </source>
</evidence>
<proteinExistence type="predicted"/>
<dbReference type="EMBL" id="AJAT01000017">
    <property type="protein sequence ID" value="EOL42654.1"/>
    <property type="molecule type" value="Genomic_DNA"/>
</dbReference>
<comment type="caution">
    <text evidence="4">The sequence shown here is derived from an EMBL/GenBank/DDBJ whole genome shotgun (WGS) entry which is preliminary data.</text>
</comment>
<dbReference type="HOGENOM" id="CLU_818205_0_0_9"/>
<dbReference type="OrthoDB" id="2291432at2"/>
<dbReference type="STRING" id="154621.RV11_GL002977"/>
<dbReference type="PATRIC" id="fig|1158610.3.peg.2990"/>
<protein>
    <recommendedName>
        <fullName evidence="3">Zinc-ribbon domain-containing protein</fullName>
    </recommendedName>
</protein>